<organism evidence="3 4">
    <name type="scientific">Kribbella italica</name>
    <dbReference type="NCBI Taxonomy" id="1540520"/>
    <lineage>
        <taxon>Bacteria</taxon>
        <taxon>Bacillati</taxon>
        <taxon>Actinomycetota</taxon>
        <taxon>Actinomycetes</taxon>
        <taxon>Propionibacteriales</taxon>
        <taxon>Kribbellaceae</taxon>
        <taxon>Kribbella</taxon>
    </lineage>
</organism>
<dbReference type="RefSeq" id="WP_184804584.1">
    <property type="nucleotide sequence ID" value="NZ_JACHMY010000001.1"/>
</dbReference>
<accession>A0A7W9MYP3</accession>
<name>A0A7W9MYP3_9ACTN</name>
<comment type="caution">
    <text evidence="3">The sequence shown here is derived from an EMBL/GenBank/DDBJ whole genome shotgun (WGS) entry which is preliminary data.</text>
</comment>
<dbReference type="Gene3D" id="1.20.144.10">
    <property type="entry name" value="Phosphatidic acid phosphatase type 2/haloperoxidase"/>
    <property type="match status" value="1"/>
</dbReference>
<feature type="transmembrane region" description="Helical" evidence="1">
    <location>
        <begin position="216"/>
        <end position="235"/>
    </location>
</feature>
<keyword evidence="1" id="KW-0472">Membrane</keyword>
<sequence>MAPPRRWLLIAGACAVTLVATYLLAVRTATGQELENAALRGADDSANRSEFVAANNALDQITLYSLIGACVLIGLIGLLRRRLDLAVAAVGVIFAGQVVTQGLKRFLLVRPELVDVTGDFKGNSLPSGHTTIAMTVLFAALIVVPYRWRGVAMFFTLTWATGIGAYTLTAKWHRLSDTIAADAVALGLACLASWWLARRGAVQPYDGKRHPLRVAFVVLICLYVAAWLVLGGILWGGPLVAEGLQQAVAESQWPLYLGAGALASAGSAISALIFWASWRRLEIPPVRRPAAAVVPESVRARG</sequence>
<feature type="transmembrane region" description="Helical" evidence="1">
    <location>
        <begin position="86"/>
        <end position="107"/>
    </location>
</feature>
<reference evidence="3 4" key="1">
    <citation type="submission" date="2020-08" db="EMBL/GenBank/DDBJ databases">
        <title>Sequencing the genomes of 1000 actinobacteria strains.</title>
        <authorList>
            <person name="Klenk H.-P."/>
        </authorList>
    </citation>
    <scope>NUCLEOTIDE SEQUENCE [LARGE SCALE GENOMIC DNA]</scope>
    <source>
        <strain evidence="3 4">DSM 28967</strain>
    </source>
</reference>
<feature type="transmembrane region" description="Helical" evidence="1">
    <location>
        <begin position="151"/>
        <end position="172"/>
    </location>
</feature>
<feature type="transmembrane region" description="Helical" evidence="1">
    <location>
        <begin position="127"/>
        <end position="144"/>
    </location>
</feature>
<proteinExistence type="predicted"/>
<feature type="transmembrane region" description="Helical" evidence="1">
    <location>
        <begin position="178"/>
        <end position="196"/>
    </location>
</feature>
<dbReference type="EMBL" id="JACHMY010000001">
    <property type="protein sequence ID" value="MBB5841366.1"/>
    <property type="molecule type" value="Genomic_DNA"/>
</dbReference>
<dbReference type="Pfam" id="PF01569">
    <property type="entry name" value="PAP2"/>
    <property type="match status" value="1"/>
</dbReference>
<keyword evidence="1" id="KW-1133">Transmembrane helix</keyword>
<feature type="domain" description="Phosphatidic acid phosphatase type 2/haloperoxidase" evidence="2">
    <location>
        <begin position="87"/>
        <end position="199"/>
    </location>
</feature>
<protein>
    <recommendedName>
        <fullName evidence="2">Phosphatidic acid phosphatase type 2/haloperoxidase domain-containing protein</fullName>
    </recommendedName>
</protein>
<gene>
    <name evidence="3" type="ORF">HDA39_008100</name>
</gene>
<dbReference type="AlphaFoldDB" id="A0A7W9MYP3"/>
<dbReference type="SUPFAM" id="SSF48317">
    <property type="entry name" value="Acid phosphatase/Vanadium-dependent haloperoxidase"/>
    <property type="match status" value="1"/>
</dbReference>
<keyword evidence="1" id="KW-0812">Transmembrane</keyword>
<feature type="transmembrane region" description="Helical" evidence="1">
    <location>
        <begin position="61"/>
        <end position="79"/>
    </location>
</feature>
<evidence type="ECO:0000259" key="2">
    <source>
        <dbReference type="Pfam" id="PF01569"/>
    </source>
</evidence>
<keyword evidence="4" id="KW-1185">Reference proteome</keyword>
<evidence type="ECO:0000313" key="4">
    <source>
        <dbReference type="Proteomes" id="UP000549971"/>
    </source>
</evidence>
<evidence type="ECO:0000256" key="1">
    <source>
        <dbReference type="SAM" id="Phobius"/>
    </source>
</evidence>
<dbReference type="InterPro" id="IPR036938">
    <property type="entry name" value="PAP2/HPO_sf"/>
</dbReference>
<dbReference type="InterPro" id="IPR000326">
    <property type="entry name" value="PAP2/HPO"/>
</dbReference>
<feature type="transmembrane region" description="Helical" evidence="1">
    <location>
        <begin position="255"/>
        <end position="278"/>
    </location>
</feature>
<evidence type="ECO:0000313" key="3">
    <source>
        <dbReference type="EMBL" id="MBB5841366.1"/>
    </source>
</evidence>
<dbReference type="Proteomes" id="UP000549971">
    <property type="component" value="Unassembled WGS sequence"/>
</dbReference>